<keyword evidence="4" id="KW-0798">TonB box</keyword>
<gene>
    <name evidence="9" type="ORF">N4G62_12710</name>
</gene>
<dbReference type="PANTHER" id="PTHR40980">
    <property type="entry name" value="PLUG DOMAIN-CONTAINING PROTEIN"/>
    <property type="match status" value="1"/>
</dbReference>
<evidence type="ECO:0000256" key="4">
    <source>
        <dbReference type="RuleBase" id="RU003357"/>
    </source>
</evidence>
<name>A0ABU5LSH6_9SPHN</name>
<keyword evidence="6" id="KW-0732">Signal</keyword>
<keyword evidence="9" id="KW-0675">Receptor</keyword>
<protein>
    <submittedName>
        <fullName evidence="9">TonB-dependent receptor</fullName>
    </submittedName>
</protein>
<dbReference type="Proteomes" id="UP001292182">
    <property type="component" value="Unassembled WGS sequence"/>
</dbReference>
<dbReference type="InterPro" id="IPR012910">
    <property type="entry name" value="Plug_dom"/>
</dbReference>
<feature type="chain" id="PRO_5046826443" evidence="6">
    <location>
        <begin position="27"/>
        <end position="955"/>
    </location>
</feature>
<evidence type="ECO:0000313" key="10">
    <source>
        <dbReference type="Proteomes" id="UP001292182"/>
    </source>
</evidence>
<comment type="caution">
    <text evidence="9">The sequence shown here is derived from an EMBL/GenBank/DDBJ whole genome shotgun (WGS) entry which is preliminary data.</text>
</comment>
<dbReference type="InterPro" id="IPR037066">
    <property type="entry name" value="Plug_dom_sf"/>
</dbReference>
<dbReference type="EMBL" id="JAOBTW010000013">
    <property type="protein sequence ID" value="MDZ7282890.1"/>
    <property type="molecule type" value="Genomic_DNA"/>
</dbReference>
<keyword evidence="3" id="KW-0998">Cell outer membrane</keyword>
<dbReference type="InterPro" id="IPR010104">
    <property type="entry name" value="TonB_rcpt_bac"/>
</dbReference>
<feature type="region of interest" description="Disordered" evidence="5">
    <location>
        <begin position="27"/>
        <end position="81"/>
    </location>
</feature>
<dbReference type="Gene3D" id="2.40.170.20">
    <property type="entry name" value="TonB-dependent receptor, beta-barrel domain"/>
    <property type="match status" value="1"/>
</dbReference>
<feature type="compositionally biased region" description="Polar residues" evidence="5">
    <location>
        <begin position="51"/>
        <end position="65"/>
    </location>
</feature>
<evidence type="ECO:0000256" key="6">
    <source>
        <dbReference type="SAM" id="SignalP"/>
    </source>
</evidence>
<evidence type="ECO:0000256" key="5">
    <source>
        <dbReference type="SAM" id="MobiDB-lite"/>
    </source>
</evidence>
<reference evidence="10" key="1">
    <citation type="submission" date="2023-07" db="EMBL/GenBank/DDBJ databases">
        <title>Whole genome sequence analysis of rice epiphytic Sphingomonas sanguinis OsEp_Plm_15B2.</title>
        <authorList>
            <person name="Sahu K.P."/>
            <person name="Asharani P."/>
            <person name="Reddy B."/>
            <person name="Kumar A."/>
        </authorList>
    </citation>
    <scope>NUCLEOTIDE SEQUENCE [LARGE SCALE GENOMIC DNA]</scope>
    <source>
        <strain evidence="10">OsEp_Plm_15B2</strain>
    </source>
</reference>
<comment type="subcellular location">
    <subcellularLocation>
        <location evidence="1 4">Cell outer membrane</location>
    </subcellularLocation>
</comment>
<dbReference type="Pfam" id="PF07715">
    <property type="entry name" value="Plug"/>
    <property type="match status" value="1"/>
</dbReference>
<evidence type="ECO:0000256" key="1">
    <source>
        <dbReference type="ARBA" id="ARBA00004442"/>
    </source>
</evidence>
<evidence type="ECO:0000256" key="3">
    <source>
        <dbReference type="ARBA" id="ARBA00023237"/>
    </source>
</evidence>
<dbReference type="Gene3D" id="2.170.130.10">
    <property type="entry name" value="TonB-dependent receptor, plug domain"/>
    <property type="match status" value="1"/>
</dbReference>
<feature type="domain" description="TonB-dependent receptor-like beta-barrel" evidence="7">
    <location>
        <begin position="447"/>
        <end position="922"/>
    </location>
</feature>
<feature type="domain" description="TonB-dependent receptor plug" evidence="8">
    <location>
        <begin position="102"/>
        <end position="199"/>
    </location>
</feature>
<evidence type="ECO:0000259" key="8">
    <source>
        <dbReference type="Pfam" id="PF07715"/>
    </source>
</evidence>
<comment type="similarity">
    <text evidence="4">Belongs to the TonB-dependent receptor family.</text>
</comment>
<keyword evidence="10" id="KW-1185">Reference proteome</keyword>
<sequence>MSLLRGFATGAATTTIAMVLGSSAAAAQKTEDATAKAQEVLTGKAPKKQNNKSQGEGDSTSVSTNKKSKDSDPKVSNESGRLTGDIVVTGLRENVKSARAAKRQAAQIVDVVLAQDIGKLPDKNISEALARVPGIQIDRERGEGGKVRIRGLEDVMTTVNGSPTFSGTGRSTALNDISSDLVAGIEVYKTRSADQVEGSQTGVINLTLRRPTDFKEGATYAFNARADYADQVKRVNPYLSALVVYNANTDIGQMGFMVNGTFNDINYRESNRWVGPPSWIWDSRQNVSPSTTPTNIYIPSNVGIDGSQGKARRAAFQASTQWKPNENLSFVLEGGYGHERSLWEDSNYVIPLNYSGSQAPPPRLYDLVMSQDGRLVTALKATSIDPQGPGRQSRRNETSNFNGRFQMNYTTERAVLTATANYQRSEKNWDNIFHWIRFAQQPGYDIVFNDPNDPKGGLNIKFTGVDLMDPKNYTYIDGFNQARSNEFSDEIELKTDLRLNTFANFIDYFKTGLRFTKRRLEGKYGDRGYGGLRLPISSVSGYELQEIGNRFPGSAAGANLNWLIGDAQTIRDQWMSIINRIAPLYADDENFTQTYYPQYNPFRAFSGPESSVAAYALAHYNVKLLFPIEGEVGIRAVNLIRSLSALNRTESRQTINGETVFVRKDTIVSAKGNSLDLLPNVNAIVHFTPKLQLRMAYTHDVGRPGVGDLNPQVYLDLQNSSRPTGRGGNANLGPVTTTKYDASLEWYFGSTGLASVAVWQWNQQGYAARRSILELLPESPTVPVLVERPYALGMGRHRGIEGQLTTFFTFLPGVLKSFGASVNGTLNITRQAYPNYDRDGNMTFSYGPYFWVSKYVYNVTGFFERGGLNVRVAYNWRSRYQRWMSTTNPYQNEFYQPIERLDASINYDITKNLTVALEGSNLTQAGNRSYWGTYELPQDVRYFSRNFSFSVRTRF</sequence>
<evidence type="ECO:0000259" key="7">
    <source>
        <dbReference type="Pfam" id="PF00593"/>
    </source>
</evidence>
<feature type="signal peptide" evidence="6">
    <location>
        <begin position="1"/>
        <end position="26"/>
    </location>
</feature>
<dbReference type="InterPro" id="IPR036942">
    <property type="entry name" value="Beta-barrel_TonB_sf"/>
</dbReference>
<dbReference type="RefSeq" id="WP_322539726.1">
    <property type="nucleotide sequence ID" value="NZ_JAOBTW010000013.1"/>
</dbReference>
<proteinExistence type="inferred from homology"/>
<evidence type="ECO:0000313" key="9">
    <source>
        <dbReference type="EMBL" id="MDZ7282890.1"/>
    </source>
</evidence>
<evidence type="ECO:0000256" key="2">
    <source>
        <dbReference type="ARBA" id="ARBA00023136"/>
    </source>
</evidence>
<dbReference type="InterPro" id="IPR000531">
    <property type="entry name" value="Beta-barrel_TonB"/>
</dbReference>
<organism evidence="9 10">
    <name type="scientific">Sphingomonas sanguinis</name>
    <dbReference type="NCBI Taxonomy" id="33051"/>
    <lineage>
        <taxon>Bacteria</taxon>
        <taxon>Pseudomonadati</taxon>
        <taxon>Pseudomonadota</taxon>
        <taxon>Alphaproteobacteria</taxon>
        <taxon>Sphingomonadales</taxon>
        <taxon>Sphingomonadaceae</taxon>
        <taxon>Sphingomonas</taxon>
    </lineage>
</organism>
<accession>A0ABU5LSH6</accession>
<keyword evidence="2 4" id="KW-0472">Membrane</keyword>
<dbReference type="SUPFAM" id="SSF56935">
    <property type="entry name" value="Porins"/>
    <property type="match status" value="1"/>
</dbReference>
<dbReference type="PANTHER" id="PTHR40980:SF3">
    <property type="entry name" value="TONB-DEPENDENT RECEPTOR-LIKE BETA-BARREL DOMAIN-CONTAINING PROTEIN"/>
    <property type="match status" value="1"/>
</dbReference>
<dbReference type="Pfam" id="PF00593">
    <property type="entry name" value="TonB_dep_Rec_b-barrel"/>
    <property type="match status" value="1"/>
</dbReference>
<dbReference type="NCBIfam" id="TIGR01782">
    <property type="entry name" value="TonB-Xanth-Caul"/>
    <property type="match status" value="1"/>
</dbReference>